<dbReference type="Proteomes" id="UP000220078">
    <property type="component" value="Unassembled WGS sequence"/>
</dbReference>
<dbReference type="EMBL" id="NUAP01000064">
    <property type="protein sequence ID" value="PEN83189.1"/>
    <property type="molecule type" value="Genomic_DNA"/>
</dbReference>
<dbReference type="RefSeq" id="WP_098144778.1">
    <property type="nucleotide sequence ID" value="NZ_NUAP01000064.1"/>
</dbReference>
<organism evidence="1 2">
    <name type="scientific">Bacillus toyonensis</name>
    <dbReference type="NCBI Taxonomy" id="155322"/>
    <lineage>
        <taxon>Bacteria</taxon>
        <taxon>Bacillati</taxon>
        <taxon>Bacillota</taxon>
        <taxon>Bacilli</taxon>
        <taxon>Bacillales</taxon>
        <taxon>Bacillaceae</taxon>
        <taxon>Bacillus</taxon>
        <taxon>Bacillus cereus group</taxon>
    </lineage>
</organism>
<evidence type="ECO:0000313" key="1">
    <source>
        <dbReference type="EMBL" id="PEN83189.1"/>
    </source>
</evidence>
<sequence length="265" mass="29381">MTKINSKLTVTEIREYLNDAREISKGLTGHVANSTLPKFRETMKKIGQDPTLTAQGKFEKKEKFKKQQEVKLLGEISEAKETYNLLLSDAQASAEAILLSDVEKPEEKSIKLFELEKNRLQSAVMFAPTADAKTKALAEFAKLGDKGQYFAREIQNEFIGLSQQAMAGVKDPQALANLTRSLGRINEGLQAAAFTEDQHAAGELLNSVTTYQSGDFVNTIVLGDALMSISKVTHDYANNLEGYQVDHAETIAEVNRLKHYENPIQ</sequence>
<proteinExistence type="predicted"/>
<accession>A0AB36T063</accession>
<gene>
    <name evidence="1" type="ORF">CN551_28905</name>
</gene>
<evidence type="ECO:0000313" key="2">
    <source>
        <dbReference type="Proteomes" id="UP000220078"/>
    </source>
</evidence>
<dbReference type="AlphaFoldDB" id="A0AB36T063"/>
<reference evidence="1 2" key="1">
    <citation type="submission" date="2017-09" db="EMBL/GenBank/DDBJ databases">
        <title>Large-scale bioinformatics analysis of Bacillus genomes uncovers conserved roles of natural products in bacterial physiology.</title>
        <authorList>
            <consortium name="Agbiome Team Llc"/>
            <person name="Bleich R.M."/>
            <person name="Kirk G.J."/>
            <person name="Santa Maria K.C."/>
            <person name="Allen S.E."/>
            <person name="Farag S."/>
            <person name="Shank E.A."/>
            <person name="Bowers A."/>
        </authorList>
    </citation>
    <scope>NUCLEOTIDE SEQUENCE [LARGE SCALE GENOMIC DNA]</scope>
    <source>
        <strain evidence="1 2">AFS027629</strain>
    </source>
</reference>
<evidence type="ECO:0008006" key="3">
    <source>
        <dbReference type="Google" id="ProtNLM"/>
    </source>
</evidence>
<comment type="caution">
    <text evidence="1">The sequence shown here is derived from an EMBL/GenBank/DDBJ whole genome shotgun (WGS) entry which is preliminary data.</text>
</comment>
<protein>
    <recommendedName>
        <fullName evidence="3">LXG domain-containing protein</fullName>
    </recommendedName>
</protein>
<name>A0AB36T063_9BACI</name>